<evidence type="ECO:0000313" key="6">
    <source>
        <dbReference type="Proteomes" id="UP001596432"/>
    </source>
</evidence>
<proteinExistence type="predicted"/>
<keyword evidence="6" id="KW-1185">Reference proteome</keyword>
<gene>
    <name evidence="5" type="ORF">ACFQMA_14780</name>
</gene>
<feature type="compositionally biased region" description="Acidic residues" evidence="1">
    <location>
        <begin position="293"/>
        <end position="307"/>
    </location>
</feature>
<feature type="compositionally biased region" description="Low complexity" evidence="1">
    <location>
        <begin position="281"/>
        <end position="292"/>
    </location>
</feature>
<protein>
    <recommendedName>
        <fullName evidence="7">DUF4897 domain-containing protein</fullName>
    </recommendedName>
</protein>
<comment type="caution">
    <text evidence="5">The sequence shown here is derived from an EMBL/GenBank/DDBJ whole genome shotgun (WGS) entry which is preliminary data.</text>
</comment>
<organism evidence="5 6">
    <name type="scientific">Halosimplex aquaticum</name>
    <dbReference type="NCBI Taxonomy" id="3026162"/>
    <lineage>
        <taxon>Archaea</taxon>
        <taxon>Methanobacteriati</taxon>
        <taxon>Methanobacteriota</taxon>
        <taxon>Stenosarchaea group</taxon>
        <taxon>Halobacteria</taxon>
        <taxon>Halobacteriales</taxon>
        <taxon>Haloarculaceae</taxon>
        <taxon>Halosimplex</taxon>
    </lineage>
</organism>
<dbReference type="AlphaFoldDB" id="A0ABD5Y5X0"/>
<evidence type="ECO:0000313" key="5">
    <source>
        <dbReference type="EMBL" id="MFC7141086.1"/>
    </source>
</evidence>
<dbReference type="InterPro" id="IPR055767">
    <property type="entry name" value="DUF7343"/>
</dbReference>
<evidence type="ECO:0000256" key="1">
    <source>
        <dbReference type="SAM" id="MobiDB-lite"/>
    </source>
</evidence>
<feature type="compositionally biased region" description="Polar residues" evidence="1">
    <location>
        <begin position="198"/>
        <end position="213"/>
    </location>
</feature>
<feature type="domain" description="DUF7345" evidence="4">
    <location>
        <begin position="68"/>
        <end position="195"/>
    </location>
</feature>
<dbReference type="EMBL" id="JBHTAS010000001">
    <property type="protein sequence ID" value="MFC7141086.1"/>
    <property type="molecule type" value="Genomic_DNA"/>
</dbReference>
<dbReference type="Proteomes" id="UP001596432">
    <property type="component" value="Unassembled WGS sequence"/>
</dbReference>
<keyword evidence="2" id="KW-1133">Transmembrane helix</keyword>
<feature type="compositionally biased region" description="Basic and acidic residues" evidence="1">
    <location>
        <begin position="261"/>
        <end position="271"/>
    </location>
</feature>
<reference evidence="5 6" key="1">
    <citation type="journal article" date="2019" name="Int. J. Syst. Evol. Microbiol.">
        <title>The Global Catalogue of Microorganisms (GCM) 10K type strain sequencing project: providing services to taxonomists for standard genome sequencing and annotation.</title>
        <authorList>
            <consortium name="The Broad Institute Genomics Platform"/>
            <consortium name="The Broad Institute Genome Sequencing Center for Infectious Disease"/>
            <person name="Wu L."/>
            <person name="Ma J."/>
        </authorList>
    </citation>
    <scope>NUCLEOTIDE SEQUENCE [LARGE SCALE GENOMIC DNA]</scope>
    <source>
        <strain evidence="5 6">XZYJT29</strain>
    </source>
</reference>
<dbReference type="Pfam" id="PF24034">
    <property type="entry name" value="DUF7343"/>
    <property type="match status" value="1"/>
</dbReference>
<feature type="region of interest" description="Disordered" evidence="1">
    <location>
        <begin position="195"/>
        <end position="225"/>
    </location>
</feature>
<dbReference type="InterPro" id="IPR055769">
    <property type="entry name" value="DUF7345"/>
</dbReference>
<keyword evidence="2" id="KW-0472">Membrane</keyword>
<feature type="domain" description="DUF7343" evidence="3">
    <location>
        <begin position="306"/>
        <end position="367"/>
    </location>
</feature>
<feature type="region of interest" description="Disordered" evidence="1">
    <location>
        <begin position="261"/>
        <end position="307"/>
    </location>
</feature>
<evidence type="ECO:0000259" key="4">
    <source>
        <dbReference type="Pfam" id="PF24036"/>
    </source>
</evidence>
<name>A0ABD5Y5X0_9EURY</name>
<dbReference type="GeneID" id="78821395"/>
<evidence type="ECO:0008006" key="7">
    <source>
        <dbReference type="Google" id="ProtNLM"/>
    </source>
</evidence>
<dbReference type="RefSeq" id="WP_274322176.1">
    <property type="nucleotide sequence ID" value="NZ_CP118158.1"/>
</dbReference>
<dbReference type="Pfam" id="PF24036">
    <property type="entry name" value="DUF7345"/>
    <property type="match status" value="1"/>
</dbReference>
<feature type="transmembrane region" description="Helical" evidence="2">
    <location>
        <begin position="235"/>
        <end position="257"/>
    </location>
</feature>
<sequence length="372" mass="39233">MRDASRQVAAWVAAALLCLSAIGPAIGAASGPGSGDERAFAVDGGVAAQQQVPAFQSAVDPDVVLLRADVGEDGTAQWTVAFRVRLTDENETAAFESVQADVEENATAFTSQFATGMERTVASAENRTGREMALENVTVTATTEQLPQEYGVLTYRFRWTNFAAADGDRLRIGDSLSGFFLDGESSLTLAWPEEYERQSVTPQPDESGETTVTWRGPADFGPDEPRVVAAPAGGLSTTLLAVAAFLLVALAAGGWLYRSRSGGEDADERRSGGAAAGGAATGSAAADGATDAADTDTAPDEPPEELLSNEERVLRLLEENGGRVKQQRIAGELDWTDAKTSQVVGNLREDDAVETFRIGRENVVTLPEESDL</sequence>
<evidence type="ECO:0000259" key="3">
    <source>
        <dbReference type="Pfam" id="PF24034"/>
    </source>
</evidence>
<evidence type="ECO:0000256" key="2">
    <source>
        <dbReference type="SAM" id="Phobius"/>
    </source>
</evidence>
<keyword evidence="2" id="KW-0812">Transmembrane</keyword>
<accession>A0ABD5Y5X0</accession>